<keyword evidence="2" id="KW-0031">Aminopeptidase</keyword>
<dbReference type="GO" id="GO:0004177">
    <property type="term" value="F:aminopeptidase activity"/>
    <property type="evidence" value="ECO:0007669"/>
    <property type="project" value="UniProtKB-KW"/>
</dbReference>
<dbReference type="Pfam" id="PF10023">
    <property type="entry name" value="Aminopep"/>
    <property type="match status" value="1"/>
</dbReference>
<sequence length="385" mass="42512">MPRPLSRFPTKTTVALLALAAGLAATACSPIYVIKAGIAEAKILAGRRPLAEVILDPITDPRTRDMLTVAMEARVFAREELRLNVGDSYTSFTQLESDTLALVLSAAYPDRLQSKTWWFPIVGHVPYKGYFSEDDAREEQAELDADGFDTLLRPTAAFSTLGWFADPILSSLLRSDDIELVETLIHEMSHAHLFVSGRVRFNESFATWVGRVGAVEFFCTRPGGGADTVKCGRAQARWRDAQRYSRFLDELIVDLQGVYGDTTATAEVKLERRAEVYAEHQRRFREEVAPAFENLRYGSFMEQPLNNAVLLGQMRYYHRLTDFAALLDAHGGSLADAVAALAAGVDGVDDPFDLLPGEGPRMDSSGDSEWGDLAFASVVKAPVRR</sequence>
<evidence type="ECO:0000313" key="2">
    <source>
        <dbReference type="EMBL" id="MEK9500069.1"/>
    </source>
</evidence>
<evidence type="ECO:0000313" key="3">
    <source>
        <dbReference type="Proteomes" id="UP001484239"/>
    </source>
</evidence>
<dbReference type="InterPro" id="IPR014553">
    <property type="entry name" value="Aminopept"/>
</dbReference>
<gene>
    <name evidence="2" type="ORF">WI372_03685</name>
</gene>
<protein>
    <submittedName>
        <fullName evidence="2">Aminopeptidase</fullName>
        <ecNumber evidence="2">3.4.11.-</ecNumber>
    </submittedName>
</protein>
<keyword evidence="3" id="KW-1185">Reference proteome</keyword>
<comment type="caution">
    <text evidence="2">The sequence shown here is derived from an EMBL/GenBank/DDBJ whole genome shotgun (WGS) entry which is preliminary data.</text>
</comment>
<dbReference type="EMBL" id="JBBHLI010000001">
    <property type="protein sequence ID" value="MEK9500069.1"/>
    <property type="molecule type" value="Genomic_DNA"/>
</dbReference>
<dbReference type="PROSITE" id="PS51257">
    <property type="entry name" value="PROKAR_LIPOPROTEIN"/>
    <property type="match status" value="1"/>
</dbReference>
<evidence type="ECO:0000256" key="1">
    <source>
        <dbReference type="SAM" id="SignalP"/>
    </source>
</evidence>
<keyword evidence="2" id="KW-0378">Hydrolase</keyword>
<proteinExistence type="predicted"/>
<reference evidence="2 3" key="1">
    <citation type="submission" date="2024-02" db="EMBL/GenBank/DDBJ databases">
        <title>A novel Gemmatimonadota bacterium.</title>
        <authorList>
            <person name="Du Z.-J."/>
            <person name="Ye Y.-Q."/>
        </authorList>
    </citation>
    <scope>NUCLEOTIDE SEQUENCE [LARGE SCALE GENOMIC DNA]</scope>
    <source>
        <strain evidence="2 3">DH-20</strain>
    </source>
</reference>
<name>A0ABU9E5Q0_9BACT</name>
<keyword evidence="1" id="KW-0732">Signal</keyword>
<organism evidence="2 3">
    <name type="scientific">Gaopeijia maritima</name>
    <dbReference type="NCBI Taxonomy" id="3119007"/>
    <lineage>
        <taxon>Bacteria</taxon>
        <taxon>Pseudomonadati</taxon>
        <taxon>Gemmatimonadota</taxon>
        <taxon>Longimicrobiia</taxon>
        <taxon>Gaopeijiales</taxon>
        <taxon>Gaopeijiaceae</taxon>
        <taxon>Gaopeijia</taxon>
    </lineage>
</organism>
<dbReference type="RefSeq" id="WP_405277673.1">
    <property type="nucleotide sequence ID" value="NZ_JBBHLI010000001.1"/>
</dbReference>
<accession>A0ABU9E5Q0</accession>
<feature type="signal peptide" evidence="1">
    <location>
        <begin position="1"/>
        <end position="27"/>
    </location>
</feature>
<feature type="chain" id="PRO_5047299914" evidence="1">
    <location>
        <begin position="28"/>
        <end position="385"/>
    </location>
</feature>
<dbReference type="Proteomes" id="UP001484239">
    <property type="component" value="Unassembled WGS sequence"/>
</dbReference>
<dbReference type="EC" id="3.4.11.-" evidence="2"/>
<keyword evidence="2" id="KW-0645">Protease</keyword>